<keyword evidence="4 12" id="KW-0812">Transmembrane</keyword>
<keyword evidence="8 12" id="KW-0472">Membrane</keyword>
<dbReference type="EMBL" id="JACVVK020000613">
    <property type="protein sequence ID" value="KAK7462619.1"/>
    <property type="molecule type" value="Genomic_DNA"/>
</dbReference>
<accession>A0ABD0J674</accession>
<gene>
    <name evidence="13" type="ORF">BaRGS_00038326</name>
</gene>
<dbReference type="GO" id="GO:0005929">
    <property type="term" value="C:cilium"/>
    <property type="evidence" value="ECO:0007669"/>
    <property type="project" value="UniProtKB-SubCell"/>
</dbReference>
<reference evidence="13 14" key="1">
    <citation type="journal article" date="2023" name="Sci. Data">
        <title>Genome assembly of the Korean intertidal mud-creeper Batillaria attramentaria.</title>
        <authorList>
            <person name="Patra A.K."/>
            <person name="Ho P.T."/>
            <person name="Jun S."/>
            <person name="Lee S.J."/>
            <person name="Kim Y."/>
            <person name="Won Y.J."/>
        </authorList>
    </citation>
    <scope>NUCLEOTIDE SEQUENCE [LARGE SCALE GENOMIC DNA]</scope>
    <source>
        <strain evidence="13">Wonlab-2016</strain>
    </source>
</reference>
<sequence length="436" mass="48183">MADEETTTKKVPTKKKGLPPISPRNNNAETTDETRPVRRKKKKPAESTENGHATGGEEKPTPRRRAKSAPPGEKSTETADDTKDDSALTTPKKKKRKPKPKPEGEEAPTSDRSATSAPDDVGGSKTSLIKEDGTPRKKGKKKKGAKKARDGSGEPAGLDDSFFASDLQDISEDVVTKDTKEDEADEKQKTSYLTTAQVLHSQPLEKVFIETRGGFKGYNKAQLTKRMIQEQEEKAVEPEQPTRTTMEFGLATHRVFKTLCLFLHGLTAGLALWEIVIVYVLAQHPDTDFLDHYEKLSLPVQCVFYLLFALCAISACDRFDIGNPTRRFVVQALTLQNGAVSIFVYLAGLVLSLSTIDVEDRMHLRERDPTLWNSTSTTETELDKFRSLNTARGVTAILGWFIISLAPNADRLSKNLHEGDDEILAGEMELDTVSPA</sequence>
<evidence type="ECO:0000256" key="10">
    <source>
        <dbReference type="ARBA" id="ARBA00025631"/>
    </source>
</evidence>
<evidence type="ECO:0000256" key="9">
    <source>
        <dbReference type="ARBA" id="ARBA00023273"/>
    </source>
</evidence>
<keyword evidence="9" id="KW-0966">Cell projection</keyword>
<evidence type="ECO:0000256" key="7">
    <source>
        <dbReference type="ARBA" id="ARBA00023069"/>
    </source>
</evidence>
<dbReference type="GO" id="GO:0030030">
    <property type="term" value="P:cell projection organization"/>
    <property type="evidence" value="ECO:0007669"/>
    <property type="project" value="UniProtKB-KW"/>
</dbReference>
<evidence type="ECO:0000256" key="1">
    <source>
        <dbReference type="ARBA" id="ARBA00004138"/>
    </source>
</evidence>
<comment type="function">
    <text evidence="10">Component of the transition zone in primary cilia. Required for ciliogenesis.</text>
</comment>
<keyword evidence="14" id="KW-1185">Reference proteome</keyword>
<comment type="caution">
    <text evidence="13">The sequence shown here is derived from an EMBL/GenBank/DDBJ whole genome shotgun (WGS) entry which is preliminary data.</text>
</comment>
<proteinExistence type="inferred from homology"/>
<dbReference type="GO" id="GO:0016020">
    <property type="term" value="C:membrane"/>
    <property type="evidence" value="ECO:0007669"/>
    <property type="project" value="UniProtKB-SubCell"/>
</dbReference>
<protein>
    <submittedName>
        <fullName evidence="13">Uncharacterized protein</fullName>
    </submittedName>
</protein>
<feature type="transmembrane region" description="Helical" evidence="12">
    <location>
        <begin position="296"/>
        <end position="316"/>
    </location>
</feature>
<evidence type="ECO:0000256" key="5">
    <source>
        <dbReference type="ARBA" id="ARBA00022794"/>
    </source>
</evidence>
<feature type="transmembrane region" description="Helical" evidence="12">
    <location>
        <begin position="328"/>
        <end position="353"/>
    </location>
</feature>
<evidence type="ECO:0000256" key="12">
    <source>
        <dbReference type="SAM" id="Phobius"/>
    </source>
</evidence>
<dbReference type="PANTHER" id="PTHR28388:SF1">
    <property type="entry name" value="TRANSMEMBRANE PROTEIN 237"/>
    <property type="match status" value="1"/>
</dbReference>
<feature type="compositionally biased region" description="Basic and acidic residues" evidence="11">
    <location>
        <begin position="74"/>
        <end position="86"/>
    </location>
</feature>
<organism evidence="13 14">
    <name type="scientific">Batillaria attramentaria</name>
    <dbReference type="NCBI Taxonomy" id="370345"/>
    <lineage>
        <taxon>Eukaryota</taxon>
        <taxon>Metazoa</taxon>
        <taxon>Spiralia</taxon>
        <taxon>Lophotrochozoa</taxon>
        <taxon>Mollusca</taxon>
        <taxon>Gastropoda</taxon>
        <taxon>Caenogastropoda</taxon>
        <taxon>Sorbeoconcha</taxon>
        <taxon>Cerithioidea</taxon>
        <taxon>Batillariidae</taxon>
        <taxon>Batillaria</taxon>
    </lineage>
</organism>
<evidence type="ECO:0000313" key="13">
    <source>
        <dbReference type="EMBL" id="KAK7462619.1"/>
    </source>
</evidence>
<dbReference type="Proteomes" id="UP001519460">
    <property type="component" value="Unassembled WGS sequence"/>
</dbReference>
<evidence type="ECO:0000256" key="4">
    <source>
        <dbReference type="ARBA" id="ARBA00022692"/>
    </source>
</evidence>
<dbReference type="Pfam" id="PF15383">
    <property type="entry name" value="TMEM237"/>
    <property type="match status" value="1"/>
</dbReference>
<keyword evidence="5" id="KW-0970">Cilium biogenesis/degradation</keyword>
<evidence type="ECO:0000256" key="8">
    <source>
        <dbReference type="ARBA" id="ARBA00023136"/>
    </source>
</evidence>
<keyword evidence="7" id="KW-0969">Cilium</keyword>
<evidence type="ECO:0000313" key="14">
    <source>
        <dbReference type="Proteomes" id="UP001519460"/>
    </source>
</evidence>
<comment type="subcellular location">
    <subcellularLocation>
        <location evidence="1">Cell projection</location>
        <location evidence="1">Cilium</location>
    </subcellularLocation>
    <subcellularLocation>
        <location evidence="2">Membrane</location>
        <topology evidence="2">Multi-pass membrane protein</topology>
    </subcellularLocation>
</comment>
<dbReference type="AlphaFoldDB" id="A0ABD0J674"/>
<evidence type="ECO:0000256" key="11">
    <source>
        <dbReference type="SAM" id="MobiDB-lite"/>
    </source>
</evidence>
<keyword evidence="6 12" id="KW-1133">Transmembrane helix</keyword>
<comment type="similarity">
    <text evidence="3">Belongs to the TMEM237 family.</text>
</comment>
<feature type="region of interest" description="Disordered" evidence="11">
    <location>
        <begin position="1"/>
        <end position="165"/>
    </location>
</feature>
<dbReference type="InterPro" id="IPR029409">
    <property type="entry name" value="TMEM237"/>
</dbReference>
<dbReference type="PANTHER" id="PTHR28388">
    <property type="entry name" value="TRANSMEMBRANE PROTEIN 237"/>
    <property type="match status" value="1"/>
</dbReference>
<feature type="transmembrane region" description="Helical" evidence="12">
    <location>
        <begin position="259"/>
        <end position="281"/>
    </location>
</feature>
<evidence type="ECO:0000256" key="6">
    <source>
        <dbReference type="ARBA" id="ARBA00022989"/>
    </source>
</evidence>
<feature type="compositionally biased region" description="Basic residues" evidence="11">
    <location>
        <begin position="136"/>
        <end position="146"/>
    </location>
</feature>
<name>A0ABD0J674_9CAEN</name>
<evidence type="ECO:0000256" key="2">
    <source>
        <dbReference type="ARBA" id="ARBA00004141"/>
    </source>
</evidence>
<evidence type="ECO:0000256" key="3">
    <source>
        <dbReference type="ARBA" id="ARBA00008783"/>
    </source>
</evidence>